<feature type="region of interest" description="Disordered" evidence="1">
    <location>
        <begin position="396"/>
        <end position="420"/>
    </location>
</feature>
<dbReference type="RefSeq" id="XP_017031093.1">
    <property type="nucleotide sequence ID" value="XM_017175604.3"/>
</dbReference>
<dbReference type="Proteomes" id="UP001652661">
    <property type="component" value="Chromosome 3R"/>
</dbReference>
<evidence type="ECO:0000313" key="4">
    <source>
        <dbReference type="RefSeq" id="XP_017031093.1"/>
    </source>
</evidence>
<name>A0A6P4J907_DROKI</name>
<feature type="compositionally biased region" description="Low complexity" evidence="1">
    <location>
        <begin position="127"/>
        <end position="145"/>
    </location>
</feature>
<accession>A0A6P4J907</accession>
<keyword evidence="2" id="KW-0472">Membrane</keyword>
<organism evidence="3 4">
    <name type="scientific">Drosophila kikkawai</name>
    <name type="common">Fruit fly</name>
    <dbReference type="NCBI Taxonomy" id="30033"/>
    <lineage>
        <taxon>Eukaryota</taxon>
        <taxon>Metazoa</taxon>
        <taxon>Ecdysozoa</taxon>
        <taxon>Arthropoda</taxon>
        <taxon>Hexapoda</taxon>
        <taxon>Insecta</taxon>
        <taxon>Pterygota</taxon>
        <taxon>Neoptera</taxon>
        <taxon>Endopterygota</taxon>
        <taxon>Diptera</taxon>
        <taxon>Brachycera</taxon>
        <taxon>Muscomorpha</taxon>
        <taxon>Ephydroidea</taxon>
        <taxon>Drosophilidae</taxon>
        <taxon>Drosophila</taxon>
        <taxon>Sophophora</taxon>
    </lineage>
</organism>
<protein>
    <submittedName>
        <fullName evidence="4">Uncharacterized protein</fullName>
    </submittedName>
</protein>
<evidence type="ECO:0000256" key="1">
    <source>
        <dbReference type="SAM" id="MobiDB-lite"/>
    </source>
</evidence>
<keyword evidence="2" id="KW-0812">Transmembrane</keyword>
<keyword evidence="2" id="KW-1133">Transmembrane helix</keyword>
<reference evidence="4" key="1">
    <citation type="submission" date="2025-08" db="UniProtKB">
        <authorList>
            <consortium name="RefSeq"/>
        </authorList>
    </citation>
    <scope>IDENTIFICATION</scope>
    <source>
        <strain evidence="4">14028-0561.14</strain>
        <tissue evidence="4">Whole fly</tissue>
    </source>
</reference>
<keyword evidence="3" id="KW-1185">Reference proteome</keyword>
<feature type="region of interest" description="Disordered" evidence="1">
    <location>
        <begin position="127"/>
        <end position="164"/>
    </location>
</feature>
<sequence length="435" mass="48358">MFKSKSFDLVNEEKTKKPERLYQPRRMRWLKYIILPAVFAFVLLLILVNVDFSDNSEEVTSSSTSLGLHRDYDWESDSGYVSTEAIISGKENSTQKISRGYGPGLVGVTTTTTSKAESTTTKAYTTSISSTTSTTHSTSTPIPSEAPTIPNEAPTIPNEAPTIPTTTQSPNYGEELSEEYTCSVPQEDSTTITMPSEMILKFKDPKNHKLEVAISDCESPQMRIIYFTNNSFTGSLDQESLEVTLSNITFGLNCGKPYIYCVMLGGRVADTPHCLPHRTMICEVYTSETDSWFEANGGLVIGLGVATILISSLLGMLILYGTLRWKPSLLRGSKHQIGPSRDSNTMVLIPQESEKNEYGMTRTPISTVDNNEYIVAYHRYLEQANLRQLESNKYISPPRERAPSVPPSCDSSSHFPPSLPARNVYESLDIYEELP</sequence>
<dbReference type="GeneID" id="108080750"/>
<feature type="transmembrane region" description="Helical" evidence="2">
    <location>
        <begin position="299"/>
        <end position="323"/>
    </location>
</feature>
<dbReference type="AlphaFoldDB" id="A0A6P4J907"/>
<dbReference type="OrthoDB" id="26525at2759"/>
<proteinExistence type="predicted"/>
<gene>
    <name evidence="4" type="primary">LOC108080750</name>
</gene>
<feature type="transmembrane region" description="Helical" evidence="2">
    <location>
        <begin position="29"/>
        <end position="48"/>
    </location>
</feature>
<evidence type="ECO:0000256" key="2">
    <source>
        <dbReference type="SAM" id="Phobius"/>
    </source>
</evidence>
<evidence type="ECO:0000313" key="3">
    <source>
        <dbReference type="Proteomes" id="UP001652661"/>
    </source>
</evidence>